<dbReference type="Proteomes" id="UP000827872">
    <property type="component" value="Linkage Group LG02"/>
</dbReference>
<protein>
    <submittedName>
        <fullName evidence="1">Uncharacterized protein</fullName>
    </submittedName>
</protein>
<sequence>MVITRVPNSTELEQLFTINIKFMYIFSDNDSCSVHPETLPLNWTLDTNFTLQDNGYTQRPSPCLFLTEFIINKFCKLYECFIAHCTECTPMSGAKKIVIPSFDRHIV</sequence>
<organism evidence="1 2">
    <name type="scientific">Sphaerodactylus townsendi</name>
    <dbReference type="NCBI Taxonomy" id="933632"/>
    <lineage>
        <taxon>Eukaryota</taxon>
        <taxon>Metazoa</taxon>
        <taxon>Chordata</taxon>
        <taxon>Craniata</taxon>
        <taxon>Vertebrata</taxon>
        <taxon>Euteleostomi</taxon>
        <taxon>Lepidosauria</taxon>
        <taxon>Squamata</taxon>
        <taxon>Bifurcata</taxon>
        <taxon>Gekkota</taxon>
        <taxon>Sphaerodactylidae</taxon>
        <taxon>Sphaerodactylus</taxon>
    </lineage>
</organism>
<gene>
    <name evidence="1" type="ORF">K3G42_004172</name>
</gene>
<evidence type="ECO:0000313" key="1">
    <source>
        <dbReference type="EMBL" id="KAH8012845.1"/>
    </source>
</evidence>
<evidence type="ECO:0000313" key="2">
    <source>
        <dbReference type="Proteomes" id="UP000827872"/>
    </source>
</evidence>
<name>A0ACB8FZZ5_9SAUR</name>
<keyword evidence="2" id="KW-1185">Reference proteome</keyword>
<reference evidence="1" key="1">
    <citation type="submission" date="2021-08" db="EMBL/GenBank/DDBJ databases">
        <title>The first chromosome-level gecko genome reveals the dynamic sex chromosomes of Neotropical dwarf geckos (Sphaerodactylidae: Sphaerodactylus).</title>
        <authorList>
            <person name="Pinto B.J."/>
            <person name="Keating S.E."/>
            <person name="Gamble T."/>
        </authorList>
    </citation>
    <scope>NUCLEOTIDE SEQUENCE</scope>
    <source>
        <strain evidence="1">TG3544</strain>
    </source>
</reference>
<dbReference type="EMBL" id="CM037615">
    <property type="protein sequence ID" value="KAH8012845.1"/>
    <property type="molecule type" value="Genomic_DNA"/>
</dbReference>
<accession>A0ACB8FZZ5</accession>
<comment type="caution">
    <text evidence="1">The sequence shown here is derived from an EMBL/GenBank/DDBJ whole genome shotgun (WGS) entry which is preliminary data.</text>
</comment>
<proteinExistence type="predicted"/>